<evidence type="ECO:0000313" key="4">
    <source>
        <dbReference type="Proteomes" id="UP000620124"/>
    </source>
</evidence>
<evidence type="ECO:0000313" key="3">
    <source>
        <dbReference type="EMBL" id="KAF7349976.1"/>
    </source>
</evidence>
<evidence type="ECO:0000259" key="2">
    <source>
        <dbReference type="Pfam" id="PF00534"/>
    </source>
</evidence>
<keyword evidence="3" id="KW-0808">Transferase</keyword>
<organism evidence="3 4">
    <name type="scientific">Mycena venus</name>
    <dbReference type="NCBI Taxonomy" id="2733690"/>
    <lineage>
        <taxon>Eukaryota</taxon>
        <taxon>Fungi</taxon>
        <taxon>Dikarya</taxon>
        <taxon>Basidiomycota</taxon>
        <taxon>Agaricomycotina</taxon>
        <taxon>Agaricomycetes</taxon>
        <taxon>Agaricomycetidae</taxon>
        <taxon>Agaricales</taxon>
        <taxon>Marasmiineae</taxon>
        <taxon>Mycenaceae</taxon>
        <taxon>Mycena</taxon>
    </lineage>
</organism>
<proteinExistence type="predicted"/>
<evidence type="ECO:0000256" key="1">
    <source>
        <dbReference type="ARBA" id="ARBA00022676"/>
    </source>
</evidence>
<dbReference type="Gene3D" id="3.40.50.2000">
    <property type="entry name" value="Glycogen Phosphorylase B"/>
    <property type="match status" value="1"/>
</dbReference>
<reference evidence="3" key="1">
    <citation type="submission" date="2020-05" db="EMBL/GenBank/DDBJ databases">
        <title>Mycena genomes resolve the evolution of fungal bioluminescence.</title>
        <authorList>
            <person name="Tsai I.J."/>
        </authorList>
    </citation>
    <scope>NUCLEOTIDE SEQUENCE</scope>
    <source>
        <strain evidence="3">CCC161011</strain>
    </source>
</reference>
<accession>A0A8H7CVX8</accession>
<dbReference type="InterPro" id="IPR001296">
    <property type="entry name" value="Glyco_trans_1"/>
</dbReference>
<feature type="domain" description="Glycosyl transferase family 1" evidence="2">
    <location>
        <begin position="220"/>
        <end position="333"/>
    </location>
</feature>
<dbReference type="Proteomes" id="UP000620124">
    <property type="component" value="Unassembled WGS sequence"/>
</dbReference>
<protein>
    <submittedName>
        <fullName evidence="3">Glycosyltransferase involved in cell wall bisynthesis</fullName>
    </submittedName>
</protein>
<dbReference type="AlphaFoldDB" id="A0A8H7CVX8"/>
<keyword evidence="1" id="KW-0328">Glycosyltransferase</keyword>
<keyword evidence="4" id="KW-1185">Reference proteome</keyword>
<dbReference type="Pfam" id="PF00534">
    <property type="entry name" value="Glycos_transf_1"/>
    <property type="match status" value="1"/>
</dbReference>
<dbReference type="OrthoDB" id="4633155at2759"/>
<dbReference type="SUPFAM" id="SSF53756">
    <property type="entry name" value="UDP-Glycosyltransferase/glycogen phosphorylase"/>
    <property type="match status" value="1"/>
</dbReference>
<name>A0A8H7CVX8_9AGAR</name>
<dbReference type="EMBL" id="JACAZI010000010">
    <property type="protein sequence ID" value="KAF7349976.1"/>
    <property type="molecule type" value="Genomic_DNA"/>
</dbReference>
<comment type="caution">
    <text evidence="3">The sequence shown here is derived from an EMBL/GenBank/DDBJ whole genome shotgun (WGS) entry which is preliminary data.</text>
</comment>
<dbReference type="GO" id="GO:0016757">
    <property type="term" value="F:glycosyltransferase activity"/>
    <property type="evidence" value="ECO:0007669"/>
    <property type="project" value="UniProtKB-KW"/>
</dbReference>
<gene>
    <name evidence="3" type="ORF">MVEN_01298800</name>
</gene>
<sequence length="408" mass="45149">MKANFAPGIVVLNKKYFPTDSLSAAQVGASSFSLSVLTVLHDAQILRGLVLYKRDEALDEPQLEVEPNFWDIASGLRDGFSHIMCQGNTVVSPIVYYQTDTILQYHPQGFRFCVTHHGPFVSHFIGSFSAPLARLAFGGDSGKVDILDRQQRAGIDRLLQDPLGTVLAHSRLQQRILEEEGLDEMRFKHLRPPIGVPQCGDFAILDQPMPAFISSAKILLFTAVARLDYFKNVELMVQVGLELLDRGFPVRILAVGDPEGDETRRRALLDSIPINKRPNFMLLPRFPKDHLYALFAAARKNGVFLCTSRYETLGITPLEAAASGVTTLMTESSTVEALAYMPKCCRVPATSPGIAARVQMVYHDGVSKWAEMVKSHVRPATSLVGFRDDMLGSWSDMSLCDVALPARR</sequence>